<feature type="transmembrane region" description="Helical" evidence="1">
    <location>
        <begin position="63"/>
        <end position="83"/>
    </location>
</feature>
<name>A0ABN2VV24_9ACTN</name>
<comment type="caution">
    <text evidence="2">The sequence shown here is derived from an EMBL/GenBank/DDBJ whole genome shotgun (WGS) entry which is preliminary data.</text>
</comment>
<keyword evidence="1" id="KW-1133">Transmembrane helix</keyword>
<proteinExistence type="predicted"/>
<dbReference type="EMBL" id="BAAAPY010000002">
    <property type="protein sequence ID" value="GAA2073150.1"/>
    <property type="molecule type" value="Genomic_DNA"/>
</dbReference>
<evidence type="ECO:0000313" key="2">
    <source>
        <dbReference type="EMBL" id="GAA2073150.1"/>
    </source>
</evidence>
<protein>
    <submittedName>
        <fullName evidence="2">Phage holin family protein</fullName>
    </submittedName>
</protein>
<sequence length="128" mass="13514">MGRLLTAWILNAAALAAAAWLLGEQMSIGTGADATEDRLLTLAVVAAVFTLVNQLVSPVIKFLALPFIVLTLGLALLVINALMLLLTERITDLVGVDFVIEGFWWAVAASIVISVVNAVLASLTGTRR</sequence>
<evidence type="ECO:0000313" key="3">
    <source>
        <dbReference type="Proteomes" id="UP001501480"/>
    </source>
</evidence>
<dbReference type="InterPro" id="IPR007165">
    <property type="entry name" value="Phage_holin_4_2"/>
</dbReference>
<dbReference type="RefSeq" id="WP_344325056.1">
    <property type="nucleotide sequence ID" value="NZ_BAAAPY010000002.1"/>
</dbReference>
<keyword evidence="1" id="KW-0472">Membrane</keyword>
<gene>
    <name evidence="2" type="ORF">GCM10009821_09250</name>
</gene>
<dbReference type="PANTHER" id="PTHR37309">
    <property type="entry name" value="SLR0284 PROTEIN"/>
    <property type="match status" value="1"/>
</dbReference>
<dbReference type="PANTHER" id="PTHR37309:SF1">
    <property type="entry name" value="SLR0284 PROTEIN"/>
    <property type="match status" value="1"/>
</dbReference>
<reference evidence="2 3" key="1">
    <citation type="journal article" date="2019" name="Int. J. Syst. Evol. Microbiol.">
        <title>The Global Catalogue of Microorganisms (GCM) 10K type strain sequencing project: providing services to taxonomists for standard genome sequencing and annotation.</title>
        <authorList>
            <consortium name="The Broad Institute Genomics Platform"/>
            <consortium name="The Broad Institute Genome Sequencing Center for Infectious Disease"/>
            <person name="Wu L."/>
            <person name="Ma J."/>
        </authorList>
    </citation>
    <scope>NUCLEOTIDE SEQUENCE [LARGE SCALE GENOMIC DNA]</scope>
    <source>
        <strain evidence="2 3">JCM 15749</strain>
    </source>
</reference>
<keyword evidence="3" id="KW-1185">Reference proteome</keyword>
<keyword evidence="1" id="KW-0812">Transmembrane</keyword>
<feature type="transmembrane region" description="Helical" evidence="1">
    <location>
        <begin position="103"/>
        <end position="123"/>
    </location>
</feature>
<dbReference type="Pfam" id="PF04020">
    <property type="entry name" value="Phage_holin_4_2"/>
    <property type="match status" value="1"/>
</dbReference>
<accession>A0ABN2VV24</accession>
<organism evidence="2 3">
    <name type="scientific">Aeromicrobium halocynthiae</name>
    <dbReference type="NCBI Taxonomy" id="560557"/>
    <lineage>
        <taxon>Bacteria</taxon>
        <taxon>Bacillati</taxon>
        <taxon>Actinomycetota</taxon>
        <taxon>Actinomycetes</taxon>
        <taxon>Propionibacteriales</taxon>
        <taxon>Nocardioidaceae</taxon>
        <taxon>Aeromicrobium</taxon>
    </lineage>
</organism>
<dbReference type="Proteomes" id="UP001501480">
    <property type="component" value="Unassembled WGS sequence"/>
</dbReference>
<evidence type="ECO:0000256" key="1">
    <source>
        <dbReference type="SAM" id="Phobius"/>
    </source>
</evidence>
<feature type="transmembrane region" description="Helical" evidence="1">
    <location>
        <begin position="39"/>
        <end position="56"/>
    </location>
</feature>